<keyword evidence="1" id="KW-0378">Hydrolase</keyword>
<comment type="caution">
    <text evidence="6">The sequence shown here is derived from an EMBL/GenBank/DDBJ whole genome shotgun (WGS) entry which is preliminary data.</text>
</comment>
<dbReference type="SUPFAM" id="SSF51011">
    <property type="entry name" value="Glycosyl hydrolase domain"/>
    <property type="match status" value="1"/>
</dbReference>
<keyword evidence="2" id="KW-0326">Glycosidase</keyword>
<dbReference type="Pfam" id="PF07821">
    <property type="entry name" value="Alpha-amyl_C2"/>
    <property type="match status" value="1"/>
</dbReference>
<dbReference type="PANTHER" id="PTHR43447">
    <property type="entry name" value="ALPHA-AMYLASE"/>
    <property type="match status" value="1"/>
</dbReference>
<dbReference type="InterPro" id="IPR006047">
    <property type="entry name" value="GH13_cat_dom"/>
</dbReference>
<evidence type="ECO:0000313" key="6">
    <source>
        <dbReference type="EMBL" id="MDO6422139.1"/>
    </source>
</evidence>
<dbReference type="CDD" id="cd11314">
    <property type="entry name" value="AmyAc_arch_bac_plant_AmyA"/>
    <property type="match status" value="1"/>
</dbReference>
<dbReference type="GO" id="GO:0005975">
    <property type="term" value="P:carbohydrate metabolic process"/>
    <property type="evidence" value="ECO:0007669"/>
    <property type="project" value="InterPro"/>
</dbReference>
<dbReference type="GO" id="GO:0004556">
    <property type="term" value="F:alpha-amylase activity"/>
    <property type="evidence" value="ECO:0007669"/>
    <property type="project" value="InterPro"/>
</dbReference>
<dbReference type="InterPro" id="IPR017853">
    <property type="entry name" value="GH"/>
</dbReference>
<evidence type="ECO:0000256" key="2">
    <source>
        <dbReference type="ARBA" id="ARBA00023295"/>
    </source>
</evidence>
<dbReference type="SMART" id="SM00642">
    <property type="entry name" value="Aamy"/>
    <property type="match status" value="1"/>
</dbReference>
<dbReference type="SMART" id="SM00810">
    <property type="entry name" value="Alpha-amyl_C2"/>
    <property type="match status" value="1"/>
</dbReference>
<dbReference type="GO" id="GO:0005509">
    <property type="term" value="F:calcium ion binding"/>
    <property type="evidence" value="ECO:0007669"/>
    <property type="project" value="InterPro"/>
</dbReference>
<dbReference type="SUPFAM" id="SSF51445">
    <property type="entry name" value="(Trans)glycosidases"/>
    <property type="match status" value="1"/>
</dbReference>
<evidence type="ECO:0000259" key="4">
    <source>
        <dbReference type="SMART" id="SM00642"/>
    </source>
</evidence>
<dbReference type="EMBL" id="JAUOPB010000004">
    <property type="protein sequence ID" value="MDO6422139.1"/>
    <property type="molecule type" value="Genomic_DNA"/>
</dbReference>
<reference evidence="6" key="1">
    <citation type="submission" date="2023-07" db="EMBL/GenBank/DDBJ databases">
        <title>Genome content predicts the carbon catabolic preferences of heterotrophic bacteria.</title>
        <authorList>
            <person name="Gralka M."/>
        </authorList>
    </citation>
    <scope>NUCLEOTIDE SEQUENCE</scope>
    <source>
        <strain evidence="6">I3M17_2</strain>
    </source>
</reference>
<dbReference type="AlphaFoldDB" id="A0AAW7X430"/>
<dbReference type="Proteomes" id="UP001169760">
    <property type="component" value="Unassembled WGS sequence"/>
</dbReference>
<evidence type="ECO:0000256" key="1">
    <source>
        <dbReference type="ARBA" id="ARBA00022801"/>
    </source>
</evidence>
<evidence type="ECO:0000259" key="5">
    <source>
        <dbReference type="SMART" id="SM00810"/>
    </source>
</evidence>
<accession>A0AAW7X430</accession>
<proteinExistence type="predicted"/>
<dbReference type="InterPro" id="IPR012850">
    <property type="entry name" value="A-amylase_bs_C"/>
</dbReference>
<dbReference type="Pfam" id="PF00128">
    <property type="entry name" value="Alpha-amylase"/>
    <property type="match status" value="1"/>
</dbReference>
<feature type="domain" description="Glycosyl hydrolase family 13 catalytic" evidence="4">
    <location>
        <begin position="33"/>
        <end position="356"/>
    </location>
</feature>
<dbReference type="Gene3D" id="2.60.40.1180">
    <property type="entry name" value="Golgi alpha-mannosidase II"/>
    <property type="match status" value="1"/>
</dbReference>
<name>A0AAW7X430_9GAMM</name>
<dbReference type="Gene3D" id="3.20.20.80">
    <property type="entry name" value="Glycosidases"/>
    <property type="match status" value="1"/>
</dbReference>
<gene>
    <name evidence="6" type="ORF">Q4521_06620</name>
</gene>
<dbReference type="RefSeq" id="WP_303491986.1">
    <property type="nucleotide sequence ID" value="NZ_JAUOPB010000004.1"/>
</dbReference>
<feature type="signal peptide" evidence="3">
    <location>
        <begin position="1"/>
        <end position="23"/>
    </location>
</feature>
<sequence length="607" mass="65771">MTNKLLLAASFSAVLATAAATHAATEQNQSSSAVLLQGFHWNSHDYDWYSVMQANVNSIDNLGATHVWFAPVSDAASDEGYLPRELYDVTTNYGTEQQLRTLVASLNAKGIDSVADIVINHRVGTTDWADFTNPTWGSWAVTCNDEWPGATGACDTGEGYAAARDIDHTNGTVQGDLISWIRDFLFNDIGFKGLRYDYSKGYDAYYAGLYANAVNPSFCVGEVWTDLNINDVNPHRQQLVDFVSGTGGACGVFDFTTKGMLNEALNNNDYGRLSINGVPSGAIGWWPQKMVTFVDNHDTGPSEGCGIGQNHWPVPCDKVMQGYAYILTHPGIPTVYWAHAYDWGMYDAIKALVDIRKSEGLTSTSSVDIKAAQNGLYSAVIDGKVAVKIGPNSWAPSGANWELKASGTNYAVWVIGEQPPASRTVIFVYGQTQAGQDMFIRGGIDHGYAAANLGKNCTSSNYECAIPIIHNNLNNATTAGWKANDNYLDWYGVEASQSSAAEGSAADWTTNVWPSSWGAERTVAVDGYGVTPLNVYGQHYWMLDVEMDCSATVNGWFELKTYISNGPGWEADVNQSGTPYASGNHFAQCGKINVFSRGSSNATIVDF</sequence>
<evidence type="ECO:0000313" key="7">
    <source>
        <dbReference type="Proteomes" id="UP001169760"/>
    </source>
</evidence>
<feature type="chain" id="PRO_5043488182" evidence="3">
    <location>
        <begin position="24"/>
        <end position="607"/>
    </location>
</feature>
<organism evidence="6 7">
    <name type="scientific">Saccharophagus degradans</name>
    <dbReference type="NCBI Taxonomy" id="86304"/>
    <lineage>
        <taxon>Bacteria</taxon>
        <taxon>Pseudomonadati</taxon>
        <taxon>Pseudomonadota</taxon>
        <taxon>Gammaproteobacteria</taxon>
        <taxon>Cellvibrionales</taxon>
        <taxon>Cellvibrionaceae</taxon>
        <taxon>Saccharophagus</taxon>
    </lineage>
</organism>
<keyword evidence="3" id="KW-0732">Signal</keyword>
<feature type="domain" description="Alpha-amylase C-terminal beta-sheet" evidence="5">
    <location>
        <begin position="357"/>
        <end position="415"/>
    </location>
</feature>
<dbReference type="InterPro" id="IPR013780">
    <property type="entry name" value="Glyco_hydro_b"/>
</dbReference>
<evidence type="ECO:0000256" key="3">
    <source>
        <dbReference type="SAM" id="SignalP"/>
    </source>
</evidence>
<protein>
    <submittedName>
        <fullName evidence="6">Alpha-amylase C-terminal beta-sheet domain-containing protein</fullName>
    </submittedName>
</protein>